<protein>
    <submittedName>
        <fullName evidence="3">Uncharacterized protein</fullName>
    </submittedName>
</protein>
<dbReference type="AlphaFoldDB" id="A0A914VJA6"/>
<feature type="compositionally biased region" description="Acidic residues" evidence="1">
    <location>
        <begin position="88"/>
        <end position="97"/>
    </location>
</feature>
<keyword evidence="2" id="KW-1185">Reference proteome</keyword>
<feature type="compositionally biased region" description="Low complexity" evidence="1">
    <location>
        <begin position="53"/>
        <end position="64"/>
    </location>
</feature>
<evidence type="ECO:0000313" key="2">
    <source>
        <dbReference type="Proteomes" id="UP000887566"/>
    </source>
</evidence>
<feature type="compositionally biased region" description="Low complexity" evidence="1">
    <location>
        <begin position="74"/>
        <end position="87"/>
    </location>
</feature>
<sequence>MMNSTMVARQLNKSRTTIAVVGVVFILSIIFLTANGSESPSQQSPQLNDEDTTTSATTTETTSEGSVNDDGSKTTTMETTSSMTDTTTAEDDNAPDADENREKDVNDLHGKNAASTNSVHLLRFCFTLSAVALFSLQFS</sequence>
<evidence type="ECO:0000313" key="3">
    <source>
        <dbReference type="WBParaSite" id="PSAMB.scaffold2104size25387.g16496.t1"/>
    </source>
</evidence>
<feature type="compositionally biased region" description="Basic and acidic residues" evidence="1">
    <location>
        <begin position="98"/>
        <end position="109"/>
    </location>
</feature>
<accession>A0A914VJA6</accession>
<dbReference type="Proteomes" id="UP000887566">
    <property type="component" value="Unplaced"/>
</dbReference>
<name>A0A914VJA6_9BILA</name>
<feature type="region of interest" description="Disordered" evidence="1">
    <location>
        <begin position="36"/>
        <end position="109"/>
    </location>
</feature>
<proteinExistence type="predicted"/>
<reference evidence="3" key="1">
    <citation type="submission" date="2022-11" db="UniProtKB">
        <authorList>
            <consortium name="WormBaseParasite"/>
        </authorList>
    </citation>
    <scope>IDENTIFICATION</scope>
</reference>
<evidence type="ECO:0000256" key="1">
    <source>
        <dbReference type="SAM" id="MobiDB-lite"/>
    </source>
</evidence>
<dbReference type="WBParaSite" id="PSAMB.scaffold2104size25387.g16496.t1">
    <property type="protein sequence ID" value="PSAMB.scaffold2104size25387.g16496.t1"/>
    <property type="gene ID" value="PSAMB.scaffold2104size25387.g16496"/>
</dbReference>
<feature type="compositionally biased region" description="Polar residues" evidence="1">
    <location>
        <begin position="36"/>
        <end position="47"/>
    </location>
</feature>
<organism evidence="2 3">
    <name type="scientific">Plectus sambesii</name>
    <dbReference type="NCBI Taxonomy" id="2011161"/>
    <lineage>
        <taxon>Eukaryota</taxon>
        <taxon>Metazoa</taxon>
        <taxon>Ecdysozoa</taxon>
        <taxon>Nematoda</taxon>
        <taxon>Chromadorea</taxon>
        <taxon>Plectida</taxon>
        <taxon>Plectina</taxon>
        <taxon>Plectoidea</taxon>
        <taxon>Plectidae</taxon>
        <taxon>Plectus</taxon>
    </lineage>
</organism>